<dbReference type="SUPFAM" id="SSF53448">
    <property type="entry name" value="Nucleotide-diphospho-sugar transferases"/>
    <property type="match status" value="1"/>
</dbReference>
<dbReference type="EMBL" id="BAABCB010000020">
    <property type="protein sequence ID" value="GAA4244665.1"/>
    <property type="molecule type" value="Genomic_DNA"/>
</dbReference>
<name>A0ABP8CYQ8_9FLAO</name>
<reference evidence="3" key="1">
    <citation type="journal article" date="2019" name="Int. J. Syst. Evol. Microbiol.">
        <title>The Global Catalogue of Microorganisms (GCM) 10K type strain sequencing project: providing services to taxonomists for standard genome sequencing and annotation.</title>
        <authorList>
            <consortium name="The Broad Institute Genomics Platform"/>
            <consortium name="The Broad Institute Genome Sequencing Center for Infectious Disease"/>
            <person name="Wu L."/>
            <person name="Ma J."/>
        </authorList>
    </citation>
    <scope>NUCLEOTIDE SEQUENCE [LARGE SCALE GENOMIC DNA]</scope>
    <source>
        <strain evidence="3">JCM 17633</strain>
    </source>
</reference>
<evidence type="ECO:0000313" key="3">
    <source>
        <dbReference type="Proteomes" id="UP001501682"/>
    </source>
</evidence>
<evidence type="ECO:0000313" key="2">
    <source>
        <dbReference type="EMBL" id="GAA4244665.1"/>
    </source>
</evidence>
<protein>
    <submittedName>
        <fullName evidence="2">Glycosyltransferase family A protein</fullName>
    </submittedName>
</protein>
<evidence type="ECO:0000259" key="1">
    <source>
        <dbReference type="Pfam" id="PF00535"/>
    </source>
</evidence>
<dbReference type="PANTHER" id="PTHR22916">
    <property type="entry name" value="GLYCOSYLTRANSFERASE"/>
    <property type="match status" value="1"/>
</dbReference>
<proteinExistence type="predicted"/>
<dbReference type="InterPro" id="IPR029044">
    <property type="entry name" value="Nucleotide-diphossugar_trans"/>
</dbReference>
<dbReference type="InterPro" id="IPR001173">
    <property type="entry name" value="Glyco_trans_2-like"/>
</dbReference>
<organism evidence="2 3">
    <name type="scientific">Winogradskyella damuponensis</name>
    <dbReference type="NCBI Taxonomy" id="943939"/>
    <lineage>
        <taxon>Bacteria</taxon>
        <taxon>Pseudomonadati</taxon>
        <taxon>Bacteroidota</taxon>
        <taxon>Flavobacteriia</taxon>
        <taxon>Flavobacteriales</taxon>
        <taxon>Flavobacteriaceae</taxon>
        <taxon>Winogradskyella</taxon>
    </lineage>
</organism>
<dbReference type="CDD" id="cd00761">
    <property type="entry name" value="Glyco_tranf_GTA_type"/>
    <property type="match status" value="1"/>
</dbReference>
<dbReference type="RefSeq" id="WP_344714948.1">
    <property type="nucleotide sequence ID" value="NZ_BAABCB010000020.1"/>
</dbReference>
<gene>
    <name evidence="2" type="ORF">GCM10022292_24220</name>
</gene>
<accession>A0ABP8CYQ8</accession>
<comment type="caution">
    <text evidence="2">The sequence shown here is derived from an EMBL/GenBank/DDBJ whole genome shotgun (WGS) entry which is preliminary data.</text>
</comment>
<keyword evidence="3" id="KW-1185">Reference proteome</keyword>
<dbReference type="Proteomes" id="UP001501682">
    <property type="component" value="Unassembled WGS sequence"/>
</dbReference>
<dbReference type="Gene3D" id="3.90.550.10">
    <property type="entry name" value="Spore Coat Polysaccharide Biosynthesis Protein SpsA, Chain A"/>
    <property type="match status" value="1"/>
</dbReference>
<dbReference type="PANTHER" id="PTHR22916:SF3">
    <property type="entry name" value="UDP-GLCNAC:BETAGAL BETA-1,3-N-ACETYLGLUCOSAMINYLTRANSFERASE-LIKE PROTEIN 1"/>
    <property type="match status" value="1"/>
</dbReference>
<sequence>MKESKVSIIVPCYKQAHFLDETLESVLMQTYSNWECIIVNDGSPDHTEDVAHTWLKRDSRFSYIKKENGGLPSARNAGIKASTGEYILPLDSDDLIDKLYLELVLREFKDDKLGIVSCASKHFKESSKQIIKISKPKGNSLKDILFENKLIATSLFRKKCWVSVDGYDESMKYGFEDWEFWISILKKGWEFKIIEEPLFFYRKKDNSMLIETNRLYKEKIMKYIFIKHQDVYKNNFKLLIEALLEDLKEQRVKNQEIKASLEYRLGRKLITKLKKLGLFQNYK</sequence>
<feature type="domain" description="Glycosyltransferase 2-like" evidence="1">
    <location>
        <begin position="7"/>
        <end position="146"/>
    </location>
</feature>
<dbReference type="Pfam" id="PF00535">
    <property type="entry name" value="Glycos_transf_2"/>
    <property type="match status" value="1"/>
</dbReference>